<dbReference type="RefSeq" id="XP_068359841.1">
    <property type="nucleotide sequence ID" value="XM_068504181.1"/>
</dbReference>
<dbReference type="GeneID" id="94838885"/>
<protein>
    <submittedName>
        <fullName evidence="1">Uncharacterized protein</fullName>
    </submittedName>
</protein>
<dbReference type="OrthoDB" id="10449955at2759"/>
<dbReference type="AlphaFoldDB" id="A0A1J4K5G5"/>
<proteinExistence type="predicted"/>
<gene>
    <name evidence="1" type="ORF">TRFO_25165</name>
</gene>
<sequence length="420" mass="47608">MLRSLEGIENRFANPLSSDLIEFAIKLDNPKSLSKVLNNFQKVFMGLRLKVIDQHYHEAPQAQVIKLPQYIQSVRTACDWMFKNHSLPIDQRLASIAANDSIVVINTNHNCGDSGFILKALKHCLDDDLGFTDHKCPISESAGFKNEIERAEKVKPPIFPYNECTSIVYDKNDPHFDTDNLPPEVIETAIPAEQLACYDFKLKRPKGLTEHIWIATTINLAAMALKTRGKQHLALPIIIDERKFADDPKKIDWSYTNCVTAAHIRACPKDNDTIQDIGKQFRKDLERIGKDGYFYWINNGNFSGNPYHGYAMSSSIGAINIKKPIIDFHIQSRPMCSPEVKISPDMMAGGLNIFSYSLVTPTKNVFYPTMNSIPSTTTQKVKHALHQGFLHFMKDIPVDTKYNEALAELENFQNKIMAEF</sequence>
<reference evidence="1" key="1">
    <citation type="submission" date="2016-10" db="EMBL/GenBank/DDBJ databases">
        <authorList>
            <person name="Benchimol M."/>
            <person name="Almeida L.G."/>
            <person name="Vasconcelos A.T."/>
            <person name="Perreira-Neves A."/>
            <person name="Rosa I.A."/>
            <person name="Tasca T."/>
            <person name="Bogo M.R."/>
            <person name="de Souza W."/>
        </authorList>
    </citation>
    <scope>NUCLEOTIDE SEQUENCE [LARGE SCALE GENOMIC DNA]</scope>
    <source>
        <strain evidence="1">K</strain>
    </source>
</reference>
<organism evidence="1 2">
    <name type="scientific">Tritrichomonas foetus</name>
    <dbReference type="NCBI Taxonomy" id="1144522"/>
    <lineage>
        <taxon>Eukaryota</taxon>
        <taxon>Metamonada</taxon>
        <taxon>Parabasalia</taxon>
        <taxon>Tritrichomonadida</taxon>
        <taxon>Tritrichomonadidae</taxon>
        <taxon>Tritrichomonas</taxon>
    </lineage>
</organism>
<evidence type="ECO:0000313" key="1">
    <source>
        <dbReference type="EMBL" id="OHT06705.1"/>
    </source>
</evidence>
<dbReference type="Proteomes" id="UP000179807">
    <property type="component" value="Unassembled WGS sequence"/>
</dbReference>
<comment type="caution">
    <text evidence="1">The sequence shown here is derived from an EMBL/GenBank/DDBJ whole genome shotgun (WGS) entry which is preliminary data.</text>
</comment>
<dbReference type="VEuPathDB" id="TrichDB:TRFO_25165"/>
<dbReference type="EMBL" id="MLAK01000717">
    <property type="protein sequence ID" value="OHT06705.1"/>
    <property type="molecule type" value="Genomic_DNA"/>
</dbReference>
<evidence type="ECO:0000313" key="2">
    <source>
        <dbReference type="Proteomes" id="UP000179807"/>
    </source>
</evidence>
<name>A0A1J4K5G5_9EUKA</name>
<keyword evidence="2" id="KW-1185">Reference proteome</keyword>
<accession>A0A1J4K5G5</accession>